<name>A0AAW1TK09_9CHLO</name>
<protein>
    <submittedName>
        <fullName evidence="2">Uncharacterized protein</fullName>
    </submittedName>
</protein>
<reference evidence="2 3" key="1">
    <citation type="journal article" date="2024" name="Nat. Commun.">
        <title>Phylogenomics reveals the evolutionary origins of lichenization in chlorophyte algae.</title>
        <authorList>
            <person name="Puginier C."/>
            <person name="Libourel C."/>
            <person name="Otte J."/>
            <person name="Skaloud P."/>
            <person name="Haon M."/>
            <person name="Grisel S."/>
            <person name="Petersen M."/>
            <person name="Berrin J.G."/>
            <person name="Delaux P.M."/>
            <person name="Dal Grande F."/>
            <person name="Keller J."/>
        </authorList>
    </citation>
    <scope>NUCLEOTIDE SEQUENCE [LARGE SCALE GENOMIC DNA]</scope>
    <source>
        <strain evidence="2 3">SAG 2523</strain>
    </source>
</reference>
<sequence length="348" mass="37143">MWGHNRPFLGHGYAYPVYPPVFPFPIGDHPMSPEEFARQQEIARQQEQLRRRSSGLEDEPEKRRTDSEAYSSGQKLARSQPQGRSSSRSHPSTPARSSKPVASPGEHETGQAAPQEQPVPSPLSELSLAAEAVSHPSAQAPSTLALQLVMPLQAAVTREPQDESLPAVCKVDASVAMTPGAAAPQSEPASHKARSMVHLDEQSPFLDLQPASRGTGSSSPDQDVRARLPQLEQSAVQTPAEPSPANSQANVEAVADQGQRLGLQPSSGLLGEALPARSVLEVFGLANEERLSEQPAKKARLICSSAAKRPIFKYDIGAVGGSYGAYHAGCKSLSAWSNGVRPSTSWFV</sequence>
<dbReference type="AlphaFoldDB" id="A0AAW1TK09"/>
<feature type="region of interest" description="Disordered" evidence="1">
    <location>
        <begin position="234"/>
        <end position="254"/>
    </location>
</feature>
<keyword evidence="3" id="KW-1185">Reference proteome</keyword>
<accession>A0AAW1TK09</accession>
<organism evidence="2 3">
    <name type="scientific">Apatococcus fuscideae</name>
    <dbReference type="NCBI Taxonomy" id="2026836"/>
    <lineage>
        <taxon>Eukaryota</taxon>
        <taxon>Viridiplantae</taxon>
        <taxon>Chlorophyta</taxon>
        <taxon>core chlorophytes</taxon>
        <taxon>Trebouxiophyceae</taxon>
        <taxon>Chlorellales</taxon>
        <taxon>Chlorellaceae</taxon>
        <taxon>Apatococcus</taxon>
    </lineage>
</organism>
<dbReference type="Proteomes" id="UP001485043">
    <property type="component" value="Unassembled WGS sequence"/>
</dbReference>
<feature type="region of interest" description="Disordered" evidence="1">
    <location>
        <begin position="29"/>
        <end position="122"/>
    </location>
</feature>
<dbReference type="EMBL" id="JALJOV010000024">
    <property type="protein sequence ID" value="KAK9868516.1"/>
    <property type="molecule type" value="Genomic_DNA"/>
</dbReference>
<feature type="compositionally biased region" description="Low complexity" evidence="1">
    <location>
        <begin position="78"/>
        <end position="98"/>
    </location>
</feature>
<gene>
    <name evidence="2" type="ORF">WJX84_001883</name>
</gene>
<evidence type="ECO:0000256" key="1">
    <source>
        <dbReference type="SAM" id="MobiDB-lite"/>
    </source>
</evidence>
<comment type="caution">
    <text evidence="2">The sequence shown here is derived from an EMBL/GenBank/DDBJ whole genome shotgun (WGS) entry which is preliminary data.</text>
</comment>
<evidence type="ECO:0000313" key="2">
    <source>
        <dbReference type="EMBL" id="KAK9868516.1"/>
    </source>
</evidence>
<proteinExistence type="predicted"/>
<evidence type="ECO:0000313" key="3">
    <source>
        <dbReference type="Proteomes" id="UP001485043"/>
    </source>
</evidence>